<dbReference type="SUPFAM" id="SSF56024">
    <property type="entry name" value="Phospholipase D/nuclease"/>
    <property type="match status" value="1"/>
</dbReference>
<dbReference type="SUPFAM" id="SSF52540">
    <property type="entry name" value="P-loop containing nucleoside triphosphate hydrolases"/>
    <property type="match status" value="1"/>
</dbReference>
<dbReference type="SMART" id="SM00487">
    <property type="entry name" value="DEXDc"/>
    <property type="match status" value="1"/>
</dbReference>
<organism evidence="4 5">
    <name type="scientific">Clostridium gasigenes</name>
    <dbReference type="NCBI Taxonomy" id="94869"/>
    <lineage>
        <taxon>Bacteria</taxon>
        <taxon>Bacillati</taxon>
        <taxon>Bacillota</taxon>
        <taxon>Clostridia</taxon>
        <taxon>Eubacteriales</taxon>
        <taxon>Clostridiaceae</taxon>
        <taxon>Clostridium</taxon>
    </lineage>
</organism>
<dbReference type="InterPro" id="IPR025202">
    <property type="entry name" value="PLD-like_dom"/>
</dbReference>
<evidence type="ECO:0000313" key="5">
    <source>
        <dbReference type="Proteomes" id="UP000198597"/>
    </source>
</evidence>
<dbReference type="SMART" id="SM00490">
    <property type="entry name" value="HELICc"/>
    <property type="match status" value="1"/>
</dbReference>
<accession>A0A1H0LTT5</accession>
<dbReference type="CDD" id="cd18799">
    <property type="entry name" value="SF2_C_EcoAI-like"/>
    <property type="match status" value="1"/>
</dbReference>
<dbReference type="Gene3D" id="3.40.50.300">
    <property type="entry name" value="P-loop containing nucleotide triphosphate hydrolases"/>
    <property type="match status" value="2"/>
</dbReference>
<dbReference type="RefSeq" id="WP_089964938.1">
    <property type="nucleotide sequence ID" value="NZ_FNJM01000001.1"/>
</dbReference>
<dbReference type="PROSITE" id="PS51194">
    <property type="entry name" value="HELICASE_CTER"/>
    <property type="match status" value="1"/>
</dbReference>
<dbReference type="InterPro" id="IPR027417">
    <property type="entry name" value="P-loop_NTPase"/>
</dbReference>
<dbReference type="CDD" id="cd18032">
    <property type="entry name" value="DEXHc_RE_I_III_res"/>
    <property type="match status" value="1"/>
</dbReference>
<evidence type="ECO:0000313" key="4">
    <source>
        <dbReference type="EMBL" id="SDO71574.1"/>
    </source>
</evidence>
<dbReference type="CDD" id="cd09204">
    <property type="entry name" value="PLDc_N_DEXD_b2"/>
    <property type="match status" value="1"/>
</dbReference>
<dbReference type="GO" id="GO:0006793">
    <property type="term" value="P:phosphorus metabolic process"/>
    <property type="evidence" value="ECO:0007669"/>
    <property type="project" value="UniProtKB-ARBA"/>
</dbReference>
<dbReference type="GO" id="GO:0016787">
    <property type="term" value="F:hydrolase activity"/>
    <property type="evidence" value="ECO:0007669"/>
    <property type="project" value="InterPro"/>
</dbReference>
<dbReference type="AlphaFoldDB" id="A0A1H0LTT5"/>
<dbReference type="Pfam" id="PF26350">
    <property type="entry name" value="DUF8090"/>
    <property type="match status" value="1"/>
</dbReference>
<feature type="domain" description="Helicase C-terminal" evidence="3">
    <location>
        <begin position="439"/>
        <end position="601"/>
    </location>
</feature>
<proteinExistence type="predicted"/>
<dbReference type="GO" id="GO:0005829">
    <property type="term" value="C:cytosol"/>
    <property type="evidence" value="ECO:0007669"/>
    <property type="project" value="TreeGrafter"/>
</dbReference>
<reference evidence="4 5" key="1">
    <citation type="submission" date="2016-10" db="EMBL/GenBank/DDBJ databases">
        <authorList>
            <person name="de Groot N.N."/>
        </authorList>
    </citation>
    <scope>NUCLEOTIDE SEQUENCE [LARGE SCALE GENOMIC DNA]</scope>
    <source>
        <strain evidence="4 5">DSM 12272</strain>
    </source>
</reference>
<name>A0A1H0LTT5_9CLOT</name>
<dbReference type="OrthoDB" id="9802848at2"/>
<dbReference type="InterPro" id="IPR014001">
    <property type="entry name" value="Helicase_ATP-bd"/>
</dbReference>
<sequence length="973" mass="114198">MSSEITKVDLLDFEETFIGEEQLEHKGIEQKKIEDKEYLIKNRFITNSENSNLLDEIKICLRECKKFYFSVAFVNFSGLQLLLDTFKELEDTRVKGNILTSTYLNFTEPKALDRIRKFENIDLKVFVATKELGFHSKAYIFENKDNYKIIIGSSNITQRALKSNIEWNIMVIAKDENKFVKDVLKEYLNLWESTDIIDDEFLAKYEELIKAAKSHEKQKAIQFMDYEKIRPNSMQKRAIQNLKRLREAGEEKALVIASTGTGKTYMSAFDVAECMPDRMLFLVHREEILRSAEATFKKLVKNKNKSTGLLTGTSKDINVDYLFSTVQSMNNNIERFKKEEFDYIIVDEAHHSSSPTYKRVMEYFKPKFLLGMTATPERCDGENIFDLFDNNVVLEVRLHEALKEELVIPFHYFGITDIEGIDLSDVKIDDLSEIAKRLKVNERVDFVIEKMNFYGFDGDKRRCIGFCINIEHAEFMSEQFNARGINSICLTGNDSVKERVKYIKKLECDEDELEVIFTVDIFNEGVDIPSVNTVLMLRPTNSPIVFIQQLGRGLRKHESKEFLTVLDFIGNHNKAFLIAIALNGARYYDKDSLKVAVSKQFGNVPGCTNIQMDRIAQERILEQLNNENFNTMAYLKEEYNEFKILNSGRIPYRLMDYIRFDGSPDPIKFIDKEKTYLAFVAKLEKDDRLKKLLENKDFEKILKELSSKLPIKRIYEYCIIKYLISHESINLEQAKNEIHKYMESVNEESIEHSFRYLNQNYYDVGQTERTVKCVELKENMLYRTNEFTQIIFNKDYRTYIEDVLNYGIVRYEKEFNNENYGVPFFKLYEQYQMIDTALLSNYEKIHSSFRGSGLLTKDKEFFLFIDLHKGEDVKESVNYKDELISSEYFQWQTPNSTSPDSERGKNIIFNKDRDINLHLFIRKYKEIDNKTQPYIYIGKGDVISYEGEKPITVKMKLEHEVPSSLYTEFTEKV</sequence>
<keyword evidence="5" id="KW-1185">Reference proteome</keyword>
<evidence type="ECO:0000259" key="3">
    <source>
        <dbReference type="PROSITE" id="PS51194"/>
    </source>
</evidence>
<dbReference type="Pfam" id="PF13091">
    <property type="entry name" value="PLDc_2"/>
    <property type="match status" value="1"/>
</dbReference>
<dbReference type="GO" id="GO:0005524">
    <property type="term" value="F:ATP binding"/>
    <property type="evidence" value="ECO:0007669"/>
    <property type="project" value="InterPro"/>
</dbReference>
<protein>
    <submittedName>
        <fullName evidence="4">PLD-like domain-containing protein</fullName>
    </submittedName>
</protein>
<dbReference type="PROSITE" id="PS50035">
    <property type="entry name" value="PLD"/>
    <property type="match status" value="1"/>
</dbReference>
<dbReference type="Pfam" id="PF11907">
    <property type="entry name" value="DUF3427"/>
    <property type="match status" value="1"/>
</dbReference>
<dbReference type="Pfam" id="PF00271">
    <property type="entry name" value="Helicase_C"/>
    <property type="match status" value="1"/>
</dbReference>
<dbReference type="Pfam" id="PF04851">
    <property type="entry name" value="ResIII"/>
    <property type="match status" value="1"/>
</dbReference>
<dbReference type="EMBL" id="FNJM01000001">
    <property type="protein sequence ID" value="SDO71574.1"/>
    <property type="molecule type" value="Genomic_DNA"/>
</dbReference>
<dbReference type="InterPro" id="IPR050742">
    <property type="entry name" value="Helicase_Restrict-Modif_Enz"/>
</dbReference>
<dbReference type="STRING" id="94869.SAMN04488529_101201"/>
<feature type="domain" description="PLD phosphodiesterase" evidence="1">
    <location>
        <begin position="135"/>
        <end position="160"/>
    </location>
</feature>
<dbReference type="InterPro" id="IPR001736">
    <property type="entry name" value="PLipase_D/transphosphatidylase"/>
</dbReference>
<dbReference type="Gene3D" id="3.30.870.10">
    <property type="entry name" value="Endonuclease Chain A"/>
    <property type="match status" value="1"/>
</dbReference>
<evidence type="ECO:0000259" key="1">
    <source>
        <dbReference type="PROSITE" id="PS50035"/>
    </source>
</evidence>
<dbReference type="InterPro" id="IPR021835">
    <property type="entry name" value="DUF3427"/>
</dbReference>
<feature type="domain" description="Helicase ATP-binding" evidence="2">
    <location>
        <begin position="244"/>
        <end position="394"/>
    </location>
</feature>
<dbReference type="PANTHER" id="PTHR47396">
    <property type="entry name" value="TYPE I RESTRICTION ENZYME ECOKI R PROTEIN"/>
    <property type="match status" value="1"/>
</dbReference>
<dbReference type="PANTHER" id="PTHR47396:SF1">
    <property type="entry name" value="ATP-DEPENDENT HELICASE IRC3-RELATED"/>
    <property type="match status" value="1"/>
</dbReference>
<dbReference type="Proteomes" id="UP000198597">
    <property type="component" value="Unassembled WGS sequence"/>
</dbReference>
<dbReference type="GO" id="GO:0003677">
    <property type="term" value="F:DNA binding"/>
    <property type="evidence" value="ECO:0007669"/>
    <property type="project" value="InterPro"/>
</dbReference>
<dbReference type="InterPro" id="IPR058403">
    <property type="entry name" value="DUF8090"/>
</dbReference>
<gene>
    <name evidence="4" type="ORF">SAMN04488529_101201</name>
</gene>
<dbReference type="InterPro" id="IPR006935">
    <property type="entry name" value="Helicase/UvrB_N"/>
</dbReference>
<evidence type="ECO:0000259" key="2">
    <source>
        <dbReference type="PROSITE" id="PS51192"/>
    </source>
</evidence>
<dbReference type="InterPro" id="IPR001650">
    <property type="entry name" value="Helicase_C-like"/>
</dbReference>
<dbReference type="PROSITE" id="PS51192">
    <property type="entry name" value="HELICASE_ATP_BIND_1"/>
    <property type="match status" value="1"/>
</dbReference>